<accession>A0A0C2M2A2</accession>
<sequence>MESNGSGKSNQQRWGVSGQPIQNTNRRAYLKVVNISDPHDALITKDGKTQLVTLIPAYQVTNPSNMLASNVDPSNAKIGNPNDCNNFSTSGYSVPNQTMPIPQPSVHPTIYNPPPNQNQPIYL</sequence>
<name>A0A0C2M2A2_THEKT</name>
<proteinExistence type="predicted"/>
<protein>
    <submittedName>
        <fullName evidence="2">Uncharacterized protein</fullName>
    </submittedName>
</protein>
<evidence type="ECO:0000313" key="2">
    <source>
        <dbReference type="EMBL" id="KII61175.1"/>
    </source>
</evidence>
<evidence type="ECO:0000256" key="1">
    <source>
        <dbReference type="SAM" id="MobiDB-lite"/>
    </source>
</evidence>
<gene>
    <name evidence="2" type="ORF">RF11_11260</name>
</gene>
<feature type="region of interest" description="Disordered" evidence="1">
    <location>
        <begin position="1"/>
        <end position="25"/>
    </location>
</feature>
<comment type="caution">
    <text evidence="2">The sequence shown here is derived from an EMBL/GenBank/DDBJ whole genome shotgun (WGS) entry which is preliminary data.</text>
</comment>
<feature type="region of interest" description="Disordered" evidence="1">
    <location>
        <begin position="73"/>
        <end position="123"/>
    </location>
</feature>
<feature type="compositionally biased region" description="Polar residues" evidence="1">
    <location>
        <begin position="82"/>
        <end position="100"/>
    </location>
</feature>
<evidence type="ECO:0000313" key="3">
    <source>
        <dbReference type="Proteomes" id="UP000031668"/>
    </source>
</evidence>
<feature type="compositionally biased region" description="Pro residues" evidence="1">
    <location>
        <begin position="101"/>
        <end position="117"/>
    </location>
</feature>
<dbReference type="Proteomes" id="UP000031668">
    <property type="component" value="Unassembled WGS sequence"/>
</dbReference>
<organism evidence="2 3">
    <name type="scientific">Thelohanellus kitauei</name>
    <name type="common">Myxosporean</name>
    <dbReference type="NCBI Taxonomy" id="669202"/>
    <lineage>
        <taxon>Eukaryota</taxon>
        <taxon>Metazoa</taxon>
        <taxon>Cnidaria</taxon>
        <taxon>Myxozoa</taxon>
        <taxon>Myxosporea</taxon>
        <taxon>Bivalvulida</taxon>
        <taxon>Platysporina</taxon>
        <taxon>Myxobolidae</taxon>
        <taxon>Thelohanellus</taxon>
    </lineage>
</organism>
<dbReference type="AlphaFoldDB" id="A0A0C2M2A2"/>
<reference evidence="2 3" key="1">
    <citation type="journal article" date="2014" name="Genome Biol. Evol.">
        <title>The genome of the myxosporean Thelohanellus kitauei shows adaptations to nutrient acquisition within its fish host.</title>
        <authorList>
            <person name="Yang Y."/>
            <person name="Xiong J."/>
            <person name="Zhou Z."/>
            <person name="Huo F."/>
            <person name="Miao W."/>
            <person name="Ran C."/>
            <person name="Liu Y."/>
            <person name="Zhang J."/>
            <person name="Feng J."/>
            <person name="Wang M."/>
            <person name="Wang M."/>
            <person name="Wang L."/>
            <person name="Yao B."/>
        </authorList>
    </citation>
    <scope>NUCLEOTIDE SEQUENCE [LARGE SCALE GENOMIC DNA]</scope>
    <source>
        <strain evidence="2">Wuqing</strain>
    </source>
</reference>
<dbReference type="EMBL" id="JWZT01005374">
    <property type="protein sequence ID" value="KII61175.1"/>
    <property type="molecule type" value="Genomic_DNA"/>
</dbReference>
<keyword evidence="3" id="KW-1185">Reference proteome</keyword>